<comment type="subcellular location">
    <subcellularLocation>
        <location evidence="1">Cytoplasm</location>
        <location evidence="1">Cytoskeleton</location>
    </subcellularLocation>
</comment>
<dbReference type="Gene3D" id="3.40.850.10">
    <property type="entry name" value="Kinesin motor domain"/>
    <property type="match status" value="1"/>
</dbReference>
<feature type="compositionally biased region" description="Basic residues" evidence="9">
    <location>
        <begin position="1100"/>
        <end position="1114"/>
    </location>
</feature>
<feature type="compositionally biased region" description="Low complexity" evidence="9">
    <location>
        <begin position="1117"/>
        <end position="1129"/>
    </location>
</feature>
<dbReference type="PRINTS" id="PR00380">
    <property type="entry name" value="KINESINHEAVY"/>
</dbReference>
<protein>
    <submittedName>
        <fullName evidence="11">Kinesinlike protein KIF20Blike [Aplysia californica]</fullName>
    </submittedName>
</protein>
<dbReference type="OrthoDB" id="2403182at2759"/>
<dbReference type="GO" id="GO:0005876">
    <property type="term" value="C:spindle microtubule"/>
    <property type="evidence" value="ECO:0007669"/>
    <property type="project" value="TreeGrafter"/>
</dbReference>
<evidence type="ECO:0000256" key="7">
    <source>
        <dbReference type="PROSITE-ProRule" id="PRU00283"/>
    </source>
</evidence>
<feature type="compositionally biased region" description="Low complexity" evidence="9">
    <location>
        <begin position="1192"/>
        <end position="1202"/>
    </location>
</feature>
<proteinExistence type="inferred from homology"/>
<comment type="similarity">
    <text evidence="7">Belongs to the TRAFAC class myosin-kinesin ATPase superfamily. Kinesin family.</text>
</comment>
<dbReference type="EMBL" id="HACA01006412">
    <property type="protein sequence ID" value="CDW23773.1"/>
    <property type="molecule type" value="Transcribed_RNA"/>
</dbReference>
<feature type="region of interest" description="Disordered" evidence="9">
    <location>
        <begin position="1177"/>
        <end position="1212"/>
    </location>
</feature>
<evidence type="ECO:0000256" key="2">
    <source>
        <dbReference type="ARBA" id="ARBA00022490"/>
    </source>
</evidence>
<evidence type="ECO:0000256" key="8">
    <source>
        <dbReference type="SAM" id="Coils"/>
    </source>
</evidence>
<dbReference type="InterPro" id="IPR047149">
    <property type="entry name" value="KIF11-like"/>
</dbReference>
<dbReference type="InterPro" id="IPR027417">
    <property type="entry name" value="P-loop_NTPase"/>
</dbReference>
<evidence type="ECO:0000313" key="11">
    <source>
        <dbReference type="EMBL" id="CDW23773.1"/>
    </source>
</evidence>
<evidence type="ECO:0000256" key="4">
    <source>
        <dbReference type="ARBA" id="ARBA00022840"/>
    </source>
</evidence>
<evidence type="ECO:0000259" key="10">
    <source>
        <dbReference type="PROSITE" id="PS50067"/>
    </source>
</evidence>
<keyword evidence="3" id="KW-0547">Nucleotide-binding</keyword>
<evidence type="ECO:0000256" key="1">
    <source>
        <dbReference type="ARBA" id="ARBA00004245"/>
    </source>
</evidence>
<dbReference type="InterPro" id="IPR036961">
    <property type="entry name" value="Kinesin_motor_dom_sf"/>
</dbReference>
<dbReference type="SUPFAM" id="SSF52540">
    <property type="entry name" value="P-loop containing nucleoside triphosphate hydrolases"/>
    <property type="match status" value="1"/>
</dbReference>
<keyword evidence="2" id="KW-0963">Cytoplasm</keyword>
<keyword evidence="5" id="KW-0505">Motor protein</keyword>
<keyword evidence="4" id="KW-0067">ATP-binding</keyword>
<evidence type="ECO:0000256" key="6">
    <source>
        <dbReference type="ARBA" id="ARBA00023212"/>
    </source>
</evidence>
<feature type="coiled-coil region" evidence="8">
    <location>
        <begin position="984"/>
        <end position="1062"/>
    </location>
</feature>
<dbReference type="InterPro" id="IPR001752">
    <property type="entry name" value="Kinesin_motor_dom"/>
</dbReference>
<feature type="domain" description="Kinesin motor" evidence="10">
    <location>
        <begin position="1"/>
        <end position="124"/>
    </location>
</feature>
<evidence type="ECO:0000256" key="3">
    <source>
        <dbReference type="ARBA" id="ARBA00022741"/>
    </source>
</evidence>
<evidence type="ECO:0000256" key="9">
    <source>
        <dbReference type="SAM" id="MobiDB-lite"/>
    </source>
</evidence>
<keyword evidence="8" id="KW-0175">Coiled coil</keyword>
<accession>A0A0K2TCN8</accession>
<comment type="caution">
    <text evidence="7">Lacks conserved residue(s) required for the propagation of feature annotation.</text>
</comment>
<dbReference type="GO" id="GO:0005524">
    <property type="term" value="F:ATP binding"/>
    <property type="evidence" value="ECO:0007669"/>
    <property type="project" value="UniProtKB-KW"/>
</dbReference>
<dbReference type="AlphaFoldDB" id="A0A0K2TCN8"/>
<organism evidence="11">
    <name type="scientific">Lepeophtheirus salmonis</name>
    <name type="common">Salmon louse</name>
    <name type="synonym">Caligus salmonis</name>
    <dbReference type="NCBI Taxonomy" id="72036"/>
    <lineage>
        <taxon>Eukaryota</taxon>
        <taxon>Metazoa</taxon>
        <taxon>Ecdysozoa</taxon>
        <taxon>Arthropoda</taxon>
        <taxon>Crustacea</taxon>
        <taxon>Multicrustacea</taxon>
        <taxon>Hexanauplia</taxon>
        <taxon>Copepoda</taxon>
        <taxon>Siphonostomatoida</taxon>
        <taxon>Caligidae</taxon>
        <taxon>Lepeophtheirus</taxon>
    </lineage>
</organism>
<keyword evidence="6" id="KW-0206">Cytoskeleton</keyword>
<dbReference type="PROSITE" id="PS50067">
    <property type="entry name" value="KINESIN_MOTOR_2"/>
    <property type="match status" value="1"/>
</dbReference>
<evidence type="ECO:0000256" key="5">
    <source>
        <dbReference type="ARBA" id="ARBA00023175"/>
    </source>
</evidence>
<reference evidence="11" key="1">
    <citation type="submission" date="2014-05" db="EMBL/GenBank/DDBJ databases">
        <authorList>
            <person name="Chronopoulou M."/>
        </authorList>
    </citation>
    <scope>NUCLEOTIDE SEQUENCE</scope>
    <source>
        <tissue evidence="11">Whole organism</tissue>
    </source>
</reference>
<name>A0A0K2TCN8_LEPSM</name>
<dbReference type="GO" id="GO:0090307">
    <property type="term" value="P:mitotic spindle assembly"/>
    <property type="evidence" value="ECO:0007669"/>
    <property type="project" value="TreeGrafter"/>
</dbReference>
<dbReference type="PANTHER" id="PTHR47970">
    <property type="entry name" value="KINESIN-LIKE PROTEIN KIF11"/>
    <property type="match status" value="1"/>
</dbReference>
<feature type="region of interest" description="Disordered" evidence="9">
    <location>
        <begin position="1100"/>
        <end position="1152"/>
    </location>
</feature>
<dbReference type="GO" id="GO:0072686">
    <property type="term" value="C:mitotic spindle"/>
    <property type="evidence" value="ECO:0007669"/>
    <property type="project" value="TreeGrafter"/>
</dbReference>
<dbReference type="Pfam" id="PF00225">
    <property type="entry name" value="Kinesin"/>
    <property type="match status" value="1"/>
</dbReference>
<feature type="coiled-coil region" evidence="8">
    <location>
        <begin position="201"/>
        <end position="228"/>
    </location>
</feature>
<dbReference type="GO" id="GO:0051231">
    <property type="term" value="P:spindle elongation"/>
    <property type="evidence" value="ECO:0007669"/>
    <property type="project" value="TreeGrafter"/>
</dbReference>
<dbReference type="SMART" id="SM00129">
    <property type="entry name" value="KISc"/>
    <property type="match status" value="1"/>
</dbReference>
<feature type="coiled-coil region" evidence="8">
    <location>
        <begin position="343"/>
        <end position="400"/>
    </location>
</feature>
<dbReference type="GO" id="GO:0008574">
    <property type="term" value="F:plus-end-directed microtubule motor activity"/>
    <property type="evidence" value="ECO:0007669"/>
    <property type="project" value="TreeGrafter"/>
</dbReference>
<feature type="coiled-coil region" evidence="8">
    <location>
        <begin position="708"/>
        <end position="940"/>
    </location>
</feature>
<feature type="coiled-coil region" evidence="8">
    <location>
        <begin position="429"/>
        <end position="585"/>
    </location>
</feature>
<sequence>MMKFCDSNEPKYGRVSILSFCDLAGSERIKKTQNDLKRQKETGNINTSLLVLGRVMKALRDNQYIKDLKKHSVVPFRDSKLTRLLQVFFKGLGQASMIVNISQAPYLFDETLQALKFAAITSKIKYVREFKTPKSKRRSTFSSILFEHKRTSNLFGRGSIAWENPIISSTIQHPQILNEETEEHEQEDESSLISNSCPDQFEALTDLVTQLRQRLNEEMDKNMTLETEIRSELCSKFDTMMLQNEQQWQKRLQESTDRIENLSSWRITQLENAYNECRKRKRYEQTDEDNSNRIATLETALDVKITELGESDKQFKAMKETYNSLLSVKQKLQEDLTFFKFENQSFKTRIQRLEDKNIALSQENKSKDLAIESMSTKPILIDLRNQLSDTKNKLSKKNEEVSYFKKLLDEAGEEFIAKDDELQKMTLDISSLRTECTKLTLALRDAQHEYSILISESNHRQEEKENLEEQVINFRTEVTELLAEKSNLILELSNLKKEKLTSGQKLERNVILKDSEENEKELNRRILKLEDENRTIKEDFELFKDKAELRIEDFQITLQNAMDTSEALLAKNNELKSKISLLESEVSVLGSLSSPCGKERQKDILPDMSVLETKEFENVEHKIITEELDNVRKVLEEKDTIIKTNNKSLSERDKEIEKVHARISELKCGLHKSDKEISSLNNKVEENASYIQQLENIIVDKDYEITLAEEKIANYEKKENERSSIDEKLSSTSEELKKTIKELDKYKIVNEELEKSLKKIHDERDRKEKDLNDEIESLRQSKVKIKASDDEKTKLLSDKELEISSLQKEVKHLIQTDVANRQMIDNQNSELKVLEVQIKKLNEETKDCKVLGKKIGEQQNQIDSLKNQLNSKEREENMIEILKEELDSKNLEKNKLLDKISQLESKVIDASQLSELQLKISHLEEEIHSKNEEIRQARNQREATMFTYSKAFKTKEEEISRLKQESTRIRDVIIRSSPTKNNVASSLKNELEKKGVTIKILEEQVQQSLDVNVETQENSLKSEIDSLKCQISRANNKHSREIEKIKRTNGKVIQEYKDANRELQKQIGLTSNISDDSLQKSMLEADESLNVSVEISSKIKTKKKGRVRSARKKSRISESSTLSPISSTSAKGNFDNNTEEGTEGDENIPYNTRNSSQITLSVRKPRRKYVNMEDNFKETPRKGRSTLKNVGNSDISIDNSIPIPTPRRSTRKTLYNPGKLEVFSPVQDLEESNSSPHTIVKRQLRARKKKLAS</sequence>
<feature type="compositionally biased region" description="Acidic residues" evidence="9">
    <location>
        <begin position="1137"/>
        <end position="1146"/>
    </location>
</feature>
<dbReference type="PANTHER" id="PTHR47970:SF12">
    <property type="entry name" value="KINESIN FAMILY MEMBER 11"/>
    <property type="match status" value="1"/>
</dbReference>
<dbReference type="GO" id="GO:0007018">
    <property type="term" value="P:microtubule-based movement"/>
    <property type="evidence" value="ECO:0007669"/>
    <property type="project" value="InterPro"/>
</dbReference>
<dbReference type="GO" id="GO:0008017">
    <property type="term" value="F:microtubule binding"/>
    <property type="evidence" value="ECO:0007669"/>
    <property type="project" value="InterPro"/>
</dbReference>